<gene>
    <name evidence="2" type="ORF">HNR05_002389</name>
</gene>
<dbReference type="Pfam" id="PF00535">
    <property type="entry name" value="Glycos_transf_2"/>
    <property type="match status" value="1"/>
</dbReference>
<dbReference type="InterPro" id="IPR029044">
    <property type="entry name" value="Nucleotide-diphossugar_trans"/>
</dbReference>
<dbReference type="PANTHER" id="PTHR22916:SF3">
    <property type="entry name" value="UDP-GLCNAC:BETAGAL BETA-1,3-N-ACETYLGLUCOSAMINYLTRANSFERASE-LIKE PROTEIN 1"/>
    <property type="match status" value="1"/>
</dbReference>
<feature type="domain" description="Glycosyltransferase 2-like" evidence="1">
    <location>
        <begin position="11"/>
        <end position="150"/>
    </location>
</feature>
<dbReference type="Gene3D" id="3.90.550.10">
    <property type="entry name" value="Spore Coat Polysaccharide Biosynthesis Protein SpsA, Chain A"/>
    <property type="match status" value="1"/>
</dbReference>
<dbReference type="InterPro" id="IPR001173">
    <property type="entry name" value="Glyco_trans_2-like"/>
</dbReference>
<dbReference type="PANTHER" id="PTHR22916">
    <property type="entry name" value="GLYCOSYLTRANSFERASE"/>
    <property type="match status" value="1"/>
</dbReference>
<evidence type="ECO:0000313" key="3">
    <source>
        <dbReference type="Proteomes" id="UP000537260"/>
    </source>
</evidence>
<dbReference type="CDD" id="cd00761">
    <property type="entry name" value="Glyco_tranf_GTA_type"/>
    <property type="match status" value="1"/>
</dbReference>
<sequence>MKPPFKHTLLSVIVPVHNVESWIFDCIRSIQIQAIESMEIPVIDDNLTDRTAEFAQSLAESDPRIQVLRSPKPGGASARNFGTSRAQGRYLAFADGDVLVPPGAYSALLRSLGASGSDVAMGEYLTFTPDQAWSRHNNLPIYGAKRQGLTLEDETRLLRDRVCSNKIYDADWWSWNSIEFADSLRSNDIFAMTRTYISATVDIVPDIIYLYRKRVGRTSMTAQRNSLASLHAYFAQEIACWRALSTTVSDYVLEAYILGILSFDVWNHAQTLVDRPSAPVSDAENAVCAQISELIAAAPDTASAELRHTQRWAYRIIESGKLEPMGLLPGHQEFDLMFVDLSHTDEHFSQLELLKVLLGDASAHLFVTTLLYRLLNDLSAAWEVLDDVSLLRKSETLLEFQRRFVARTRLTPFEREAINAAHDHNPDTLRLALGLLSSDINPVGVRVKAIGVMSAEPDLVVSDFLASRHDFSCSSMLKGPRAAEHELSRRRTAGSVPAEHRIRTRGHLFTGCWSLVHSCKRGSAQIQLPAVAEPSFGPATRPSDWALWKAEPTSGNLVLHVKPTAWVRVRPRLGSIKRRVGSLVSTPTNER</sequence>
<evidence type="ECO:0000313" key="2">
    <source>
        <dbReference type="EMBL" id="NYJ20598.1"/>
    </source>
</evidence>
<dbReference type="Proteomes" id="UP000537260">
    <property type="component" value="Unassembled WGS sequence"/>
</dbReference>
<evidence type="ECO:0000259" key="1">
    <source>
        <dbReference type="Pfam" id="PF00535"/>
    </source>
</evidence>
<reference evidence="2 3" key="1">
    <citation type="submission" date="2020-07" db="EMBL/GenBank/DDBJ databases">
        <title>Sequencing the genomes of 1000 actinobacteria strains.</title>
        <authorList>
            <person name="Klenk H.-P."/>
        </authorList>
    </citation>
    <scope>NUCLEOTIDE SEQUENCE [LARGE SCALE GENOMIC DNA]</scope>
    <source>
        <strain evidence="2 3">LI1</strain>
    </source>
</reference>
<keyword evidence="3" id="KW-1185">Reference proteome</keyword>
<name>A0A7Z0EFA8_9MICO</name>
<dbReference type="SUPFAM" id="SSF53448">
    <property type="entry name" value="Nucleotide-diphospho-sugar transferases"/>
    <property type="match status" value="1"/>
</dbReference>
<accession>A0A7Z0EFA8</accession>
<dbReference type="RefSeq" id="WP_179579186.1">
    <property type="nucleotide sequence ID" value="NZ_JACCFM010000001.1"/>
</dbReference>
<dbReference type="GO" id="GO:0016758">
    <property type="term" value="F:hexosyltransferase activity"/>
    <property type="evidence" value="ECO:0007669"/>
    <property type="project" value="UniProtKB-ARBA"/>
</dbReference>
<dbReference type="AlphaFoldDB" id="A0A7Z0EFA8"/>
<dbReference type="EMBL" id="JACCFM010000001">
    <property type="protein sequence ID" value="NYJ20598.1"/>
    <property type="molecule type" value="Genomic_DNA"/>
</dbReference>
<organism evidence="2 3">
    <name type="scientific">Glaciibacter psychrotolerans</name>
    <dbReference type="NCBI Taxonomy" id="670054"/>
    <lineage>
        <taxon>Bacteria</taxon>
        <taxon>Bacillati</taxon>
        <taxon>Actinomycetota</taxon>
        <taxon>Actinomycetes</taxon>
        <taxon>Micrococcales</taxon>
        <taxon>Microbacteriaceae</taxon>
        <taxon>Glaciibacter</taxon>
    </lineage>
</organism>
<protein>
    <submittedName>
        <fullName evidence="2">Glycosyltransferase involved in cell wall biosynthesis</fullName>
    </submittedName>
</protein>
<comment type="caution">
    <text evidence="2">The sequence shown here is derived from an EMBL/GenBank/DDBJ whole genome shotgun (WGS) entry which is preliminary data.</text>
</comment>
<proteinExistence type="predicted"/>
<keyword evidence="2" id="KW-0808">Transferase</keyword>